<evidence type="ECO:0000313" key="4">
    <source>
        <dbReference type="Proteomes" id="UP001218218"/>
    </source>
</evidence>
<feature type="chain" id="PRO_5042232763" description="Extracellular serine-rich protein" evidence="2">
    <location>
        <begin position="18"/>
        <end position="236"/>
    </location>
</feature>
<name>A0AAD6ZVL3_9AGAR</name>
<dbReference type="InterPro" id="IPR008972">
    <property type="entry name" value="Cupredoxin"/>
</dbReference>
<evidence type="ECO:0008006" key="5">
    <source>
        <dbReference type="Google" id="ProtNLM"/>
    </source>
</evidence>
<organism evidence="3 4">
    <name type="scientific">Mycena albidolilacea</name>
    <dbReference type="NCBI Taxonomy" id="1033008"/>
    <lineage>
        <taxon>Eukaryota</taxon>
        <taxon>Fungi</taxon>
        <taxon>Dikarya</taxon>
        <taxon>Basidiomycota</taxon>
        <taxon>Agaricomycotina</taxon>
        <taxon>Agaricomycetes</taxon>
        <taxon>Agaricomycetidae</taxon>
        <taxon>Agaricales</taxon>
        <taxon>Marasmiineae</taxon>
        <taxon>Mycenaceae</taxon>
        <taxon>Mycena</taxon>
    </lineage>
</organism>
<proteinExistence type="predicted"/>
<feature type="signal peptide" evidence="2">
    <location>
        <begin position="1"/>
        <end position="17"/>
    </location>
</feature>
<feature type="region of interest" description="Disordered" evidence="1">
    <location>
        <begin position="193"/>
        <end position="212"/>
    </location>
</feature>
<reference evidence="3" key="1">
    <citation type="submission" date="2023-03" db="EMBL/GenBank/DDBJ databases">
        <title>Massive genome expansion in bonnet fungi (Mycena s.s.) driven by repeated elements and novel gene families across ecological guilds.</title>
        <authorList>
            <consortium name="Lawrence Berkeley National Laboratory"/>
            <person name="Harder C.B."/>
            <person name="Miyauchi S."/>
            <person name="Viragh M."/>
            <person name="Kuo A."/>
            <person name="Thoen E."/>
            <person name="Andreopoulos B."/>
            <person name="Lu D."/>
            <person name="Skrede I."/>
            <person name="Drula E."/>
            <person name="Henrissat B."/>
            <person name="Morin E."/>
            <person name="Kohler A."/>
            <person name="Barry K."/>
            <person name="LaButti K."/>
            <person name="Morin E."/>
            <person name="Salamov A."/>
            <person name="Lipzen A."/>
            <person name="Mereny Z."/>
            <person name="Hegedus B."/>
            <person name="Baldrian P."/>
            <person name="Stursova M."/>
            <person name="Weitz H."/>
            <person name="Taylor A."/>
            <person name="Grigoriev I.V."/>
            <person name="Nagy L.G."/>
            <person name="Martin F."/>
            <person name="Kauserud H."/>
        </authorList>
    </citation>
    <scope>NUCLEOTIDE SEQUENCE</scope>
    <source>
        <strain evidence="3">CBHHK002</strain>
    </source>
</reference>
<comment type="caution">
    <text evidence="3">The sequence shown here is derived from an EMBL/GenBank/DDBJ whole genome shotgun (WGS) entry which is preliminary data.</text>
</comment>
<evidence type="ECO:0000313" key="3">
    <source>
        <dbReference type="EMBL" id="KAJ7339913.1"/>
    </source>
</evidence>
<dbReference type="Gene3D" id="2.60.40.420">
    <property type="entry name" value="Cupredoxins - blue copper proteins"/>
    <property type="match status" value="1"/>
</dbReference>
<gene>
    <name evidence="3" type="ORF">DFH08DRAFT_875747</name>
</gene>
<sequence>MRFLSFAVLATFAMVSAQKVIPVQVGGNPGSPGGVTVFSPSQISANNNDIISFQFSGVPGNHSVTQSSFLNPCEPLDKGFDSGWVSVPQNLSSVPEWNVTITNDTAPIWFYCKQLLSKTDPVKPHCNLGMVGVINIEKGQKSFSDFLASASAAPTVGQAEGAFVGVGASATGAPSLPSGAAYFGGSAAAGDSGNGATPTSPGAPPASSTPAGSGFANKASSGVVLLATLFGIVVAM</sequence>
<dbReference type="InterPro" id="IPR052953">
    <property type="entry name" value="Ser-rich/MCO-related"/>
</dbReference>
<dbReference type="SUPFAM" id="SSF49503">
    <property type="entry name" value="Cupredoxins"/>
    <property type="match status" value="1"/>
</dbReference>
<keyword evidence="2" id="KW-0732">Signal</keyword>
<dbReference type="Proteomes" id="UP001218218">
    <property type="component" value="Unassembled WGS sequence"/>
</dbReference>
<accession>A0AAD6ZVL3</accession>
<dbReference type="AlphaFoldDB" id="A0AAD6ZVL3"/>
<dbReference type="CDD" id="cd00920">
    <property type="entry name" value="Cupredoxin"/>
    <property type="match status" value="1"/>
</dbReference>
<dbReference type="PANTHER" id="PTHR34883">
    <property type="entry name" value="SERINE-RICH PROTEIN, PUTATIVE-RELATED-RELATED"/>
    <property type="match status" value="1"/>
</dbReference>
<dbReference type="EMBL" id="JARIHO010000027">
    <property type="protein sequence ID" value="KAJ7339913.1"/>
    <property type="molecule type" value="Genomic_DNA"/>
</dbReference>
<dbReference type="PANTHER" id="PTHR34883:SF15">
    <property type="entry name" value="EXTRACELLULAR SERINE-RICH PROTEIN"/>
    <property type="match status" value="1"/>
</dbReference>
<protein>
    <recommendedName>
        <fullName evidence="5">Extracellular serine-rich protein</fullName>
    </recommendedName>
</protein>
<keyword evidence="4" id="KW-1185">Reference proteome</keyword>
<evidence type="ECO:0000256" key="2">
    <source>
        <dbReference type="SAM" id="SignalP"/>
    </source>
</evidence>
<evidence type="ECO:0000256" key="1">
    <source>
        <dbReference type="SAM" id="MobiDB-lite"/>
    </source>
</evidence>